<sequence>MDYLYFTISLMGIRRLTEISKLPRHHDIVIMSRSKGTPQSFCKCRVVLDQFGHFRTRAFLFLRRRG</sequence>
<reference evidence="1 2" key="1">
    <citation type="submission" date="2014-04" db="EMBL/GenBank/DDBJ databases">
        <authorList>
            <consortium name="DOE Joint Genome Institute"/>
            <person name="Kuo A."/>
            <person name="Kohler A."/>
            <person name="Jargeat P."/>
            <person name="Nagy L.G."/>
            <person name="Floudas D."/>
            <person name="Copeland A."/>
            <person name="Barry K.W."/>
            <person name="Cichocki N."/>
            <person name="Veneault-Fourrey C."/>
            <person name="LaButti K."/>
            <person name="Lindquist E.A."/>
            <person name="Lipzen A."/>
            <person name="Lundell T."/>
            <person name="Morin E."/>
            <person name="Murat C."/>
            <person name="Sun H."/>
            <person name="Tunlid A."/>
            <person name="Henrissat B."/>
            <person name="Grigoriev I.V."/>
            <person name="Hibbett D.S."/>
            <person name="Martin F."/>
            <person name="Nordberg H.P."/>
            <person name="Cantor M.N."/>
            <person name="Hua S.X."/>
        </authorList>
    </citation>
    <scope>NUCLEOTIDE SEQUENCE [LARGE SCALE GENOMIC DNA]</scope>
    <source>
        <strain evidence="1 2">Ve08.2h10</strain>
    </source>
</reference>
<dbReference type="EMBL" id="KN824829">
    <property type="protein sequence ID" value="KIL00671.1"/>
    <property type="molecule type" value="Genomic_DNA"/>
</dbReference>
<keyword evidence="2" id="KW-1185">Reference proteome</keyword>
<evidence type="ECO:0000313" key="1">
    <source>
        <dbReference type="EMBL" id="KIL00671.1"/>
    </source>
</evidence>
<evidence type="ECO:0000313" key="2">
    <source>
        <dbReference type="Proteomes" id="UP000054538"/>
    </source>
</evidence>
<reference evidence="2" key="2">
    <citation type="submission" date="2015-01" db="EMBL/GenBank/DDBJ databases">
        <title>Evolutionary Origins and Diversification of the Mycorrhizal Mutualists.</title>
        <authorList>
            <consortium name="DOE Joint Genome Institute"/>
            <consortium name="Mycorrhizal Genomics Consortium"/>
            <person name="Kohler A."/>
            <person name="Kuo A."/>
            <person name="Nagy L.G."/>
            <person name="Floudas D."/>
            <person name="Copeland A."/>
            <person name="Barry K.W."/>
            <person name="Cichocki N."/>
            <person name="Veneault-Fourrey C."/>
            <person name="LaButti K."/>
            <person name="Lindquist E.A."/>
            <person name="Lipzen A."/>
            <person name="Lundell T."/>
            <person name="Morin E."/>
            <person name="Murat C."/>
            <person name="Riley R."/>
            <person name="Ohm R."/>
            <person name="Sun H."/>
            <person name="Tunlid A."/>
            <person name="Henrissat B."/>
            <person name="Grigoriev I.V."/>
            <person name="Hibbett D.S."/>
            <person name="Martin F."/>
        </authorList>
    </citation>
    <scope>NUCLEOTIDE SEQUENCE [LARGE SCALE GENOMIC DNA]</scope>
    <source>
        <strain evidence="2">Ve08.2h10</strain>
    </source>
</reference>
<dbReference type="AlphaFoldDB" id="A0A0D0ED83"/>
<dbReference type="HOGENOM" id="CLU_2831934_0_0_1"/>
<gene>
    <name evidence="1" type="ORF">PAXRUDRAFT_683367</name>
</gene>
<organism evidence="1 2">
    <name type="scientific">Paxillus rubicundulus Ve08.2h10</name>
    <dbReference type="NCBI Taxonomy" id="930991"/>
    <lineage>
        <taxon>Eukaryota</taxon>
        <taxon>Fungi</taxon>
        <taxon>Dikarya</taxon>
        <taxon>Basidiomycota</taxon>
        <taxon>Agaricomycotina</taxon>
        <taxon>Agaricomycetes</taxon>
        <taxon>Agaricomycetidae</taxon>
        <taxon>Boletales</taxon>
        <taxon>Paxilineae</taxon>
        <taxon>Paxillaceae</taxon>
        <taxon>Paxillus</taxon>
    </lineage>
</organism>
<name>A0A0D0ED83_9AGAM</name>
<dbReference type="InParanoid" id="A0A0D0ED83"/>
<protein>
    <submittedName>
        <fullName evidence="1">Unplaced genomic scaffold scaffold_7, whole genome shotgun sequence</fullName>
    </submittedName>
</protein>
<dbReference type="Proteomes" id="UP000054538">
    <property type="component" value="Unassembled WGS sequence"/>
</dbReference>
<accession>A0A0D0ED83</accession>
<proteinExistence type="predicted"/>